<feature type="region of interest" description="Disordered" evidence="1">
    <location>
        <begin position="1"/>
        <end position="27"/>
    </location>
</feature>
<proteinExistence type="predicted"/>
<dbReference type="Proteomes" id="UP000663823">
    <property type="component" value="Unassembled WGS sequence"/>
</dbReference>
<reference evidence="2" key="1">
    <citation type="submission" date="2021-02" db="EMBL/GenBank/DDBJ databases">
        <authorList>
            <person name="Nowell W R."/>
        </authorList>
    </citation>
    <scope>NUCLEOTIDE SEQUENCE</scope>
</reference>
<evidence type="ECO:0000313" key="2">
    <source>
        <dbReference type="EMBL" id="CAF3701461.1"/>
    </source>
</evidence>
<sequence length="125" mass="14051">MTKRNETNNGTHDRSEIRENMATVKKTDVRVVTNSNRKSNTEKSLHGDVQEKASDDPYVHEIKDFAGVTIIIRTVPNPKAFASLDIQTKVGAQAVRRKFDLPQSQSNKHETSDHGDIVDHSEQVI</sequence>
<evidence type="ECO:0000313" key="3">
    <source>
        <dbReference type="Proteomes" id="UP000663823"/>
    </source>
</evidence>
<organism evidence="2 3">
    <name type="scientific">Rotaria sordida</name>
    <dbReference type="NCBI Taxonomy" id="392033"/>
    <lineage>
        <taxon>Eukaryota</taxon>
        <taxon>Metazoa</taxon>
        <taxon>Spiralia</taxon>
        <taxon>Gnathifera</taxon>
        <taxon>Rotifera</taxon>
        <taxon>Eurotatoria</taxon>
        <taxon>Bdelloidea</taxon>
        <taxon>Philodinida</taxon>
        <taxon>Philodinidae</taxon>
        <taxon>Rotaria</taxon>
    </lineage>
</organism>
<protein>
    <submittedName>
        <fullName evidence="2">Uncharacterized protein</fullName>
    </submittedName>
</protein>
<dbReference type="EMBL" id="CAJOAX010001273">
    <property type="protein sequence ID" value="CAF3701461.1"/>
    <property type="molecule type" value="Genomic_DNA"/>
</dbReference>
<gene>
    <name evidence="2" type="ORF">OTI717_LOCUS12561</name>
</gene>
<accession>A0A818V430</accession>
<comment type="caution">
    <text evidence="2">The sequence shown here is derived from an EMBL/GenBank/DDBJ whole genome shotgun (WGS) entry which is preliminary data.</text>
</comment>
<name>A0A818V430_9BILA</name>
<feature type="region of interest" description="Disordered" evidence="1">
    <location>
        <begin position="98"/>
        <end position="125"/>
    </location>
</feature>
<feature type="compositionally biased region" description="Basic and acidic residues" evidence="1">
    <location>
        <begin position="107"/>
        <end position="125"/>
    </location>
</feature>
<dbReference type="AlphaFoldDB" id="A0A818V430"/>
<evidence type="ECO:0000256" key="1">
    <source>
        <dbReference type="SAM" id="MobiDB-lite"/>
    </source>
</evidence>